<evidence type="ECO:0000256" key="4">
    <source>
        <dbReference type="ARBA" id="ARBA00023277"/>
    </source>
</evidence>
<organism evidence="8">
    <name type="scientific">Paecilomyces sp. 'thermophila'</name>
    <dbReference type="NCBI Taxonomy" id="566408"/>
    <lineage>
        <taxon>Eukaryota</taxon>
        <taxon>Fungi</taxon>
        <taxon>Dikarya</taxon>
        <taxon>Ascomycota</taxon>
        <taxon>Pezizomycotina</taxon>
        <taxon>Eurotiomycetes</taxon>
        <taxon>Eurotiomycetidae</taxon>
        <taxon>Eurotiales</taxon>
        <taxon>Thermoascaceae</taxon>
        <taxon>Paecilomyces</taxon>
    </lineage>
</organism>
<evidence type="ECO:0000256" key="2">
    <source>
        <dbReference type="ARBA" id="ARBA00022729"/>
    </source>
</evidence>
<keyword evidence="3 7" id="KW-0378">Hydrolase</keyword>
<protein>
    <submittedName>
        <fullName evidence="8">Beta-1,4-xylosidase</fullName>
        <ecNumber evidence="8">3.2.1.37</ecNumber>
    </submittedName>
</protein>
<dbReference type="CDD" id="cd18619">
    <property type="entry name" value="GH43_CoXyl43_like"/>
    <property type="match status" value="1"/>
</dbReference>
<dbReference type="BRENDA" id="3.2.1.37">
    <property type="organism ID" value="9517"/>
</dbReference>
<sequence>MSNPKPLVTHIYTADPSAHVFNERLYIYPSHDRETDIAFNDNGDQYDMVDYHVLSLDELDGPVTDHGVALHADDVPWVSKQLWAPDAAYRNGKYYLYFPARDKEGIFRIGVAVSDEPHGPFKPEPEPIPGSYSIDPAVLVDEPDASGKQKAYMYFGGIWGGQLQCWVEDPTTKQLVFDSSRSGPQEPSGPGKLALGPRVAELNDDMLTFASPPREIQILDPETRQPILADDHDRRFFEAAWCHKYNGKYYFSYSTGDTHYIVYAVGDSPFGPFIYQGRILEPVVGWTTHHSIAEYKGRWWLFYHDCEQSGGVSHLRSVKMREIIYDEEGKIRLKEPQH</sequence>
<dbReference type="GO" id="GO:0005975">
    <property type="term" value="P:carbohydrate metabolic process"/>
    <property type="evidence" value="ECO:0007669"/>
    <property type="project" value="InterPro"/>
</dbReference>
<dbReference type="EMBL" id="GU937001">
    <property type="protein sequence ID" value="ADM33794.1"/>
    <property type="molecule type" value="mRNA"/>
</dbReference>
<dbReference type="SUPFAM" id="SSF75005">
    <property type="entry name" value="Arabinanase/levansucrase/invertase"/>
    <property type="match status" value="1"/>
</dbReference>
<dbReference type="InterPro" id="IPR006710">
    <property type="entry name" value="Glyco_hydro_43"/>
</dbReference>
<dbReference type="GO" id="GO:0009044">
    <property type="term" value="F:xylan 1,4-beta-xylosidase activity"/>
    <property type="evidence" value="ECO:0007669"/>
    <property type="project" value="UniProtKB-EC"/>
</dbReference>
<dbReference type="InterPro" id="IPR052176">
    <property type="entry name" value="Glycosyl_Hydrlase_43_Enz"/>
</dbReference>
<dbReference type="EC" id="3.2.1.37" evidence="8"/>
<name>F1APW0_9EURO</name>
<keyword evidence="2" id="KW-0732">Signal</keyword>
<evidence type="ECO:0000256" key="3">
    <source>
        <dbReference type="ARBA" id="ARBA00022801"/>
    </source>
</evidence>
<dbReference type="InterPro" id="IPR023296">
    <property type="entry name" value="Glyco_hydro_beta-prop_sf"/>
</dbReference>
<dbReference type="Pfam" id="PF04616">
    <property type="entry name" value="Glyco_hydro_43"/>
    <property type="match status" value="1"/>
</dbReference>
<dbReference type="AlphaFoldDB" id="F1APW0"/>
<keyword evidence="4" id="KW-0119">Carbohydrate metabolism</keyword>
<dbReference type="PANTHER" id="PTHR43772:SF2">
    <property type="entry name" value="PUTATIVE (AFU_ORTHOLOGUE AFUA_2G04480)-RELATED"/>
    <property type="match status" value="1"/>
</dbReference>
<evidence type="ECO:0000256" key="5">
    <source>
        <dbReference type="ARBA" id="ARBA00023295"/>
    </source>
</evidence>
<dbReference type="Gene3D" id="2.115.10.20">
    <property type="entry name" value="Glycosyl hydrolase domain, family 43"/>
    <property type="match status" value="1"/>
</dbReference>
<reference evidence="8" key="1">
    <citation type="journal article" date="2011" name="Bioresour. Technol.">
        <title>High-level expression of extracellular secretion of a beta-xylosidase gene from Paecilomycesthermophila in Escherichia coli.</title>
        <authorList>
            <person name="Teng C."/>
            <person name="Jia H."/>
            <person name="Yan Q."/>
            <person name="Zhou P."/>
            <person name="Jiang Z."/>
        </authorList>
    </citation>
    <scope>NUCLEOTIDE SEQUENCE</scope>
    <source>
        <strain evidence="8">J18</strain>
    </source>
</reference>
<evidence type="ECO:0000256" key="6">
    <source>
        <dbReference type="PIRSR" id="PIRSR606710-2"/>
    </source>
</evidence>
<keyword evidence="5 7" id="KW-0326">Glycosidase</keyword>
<evidence type="ECO:0000256" key="1">
    <source>
        <dbReference type="ARBA" id="ARBA00009865"/>
    </source>
</evidence>
<feature type="site" description="Important for catalytic activity, responsible for pKa modulation of the active site Glu and correct orientation of both the proton donor and substrate" evidence="6">
    <location>
        <position position="135"/>
    </location>
</feature>
<comment type="similarity">
    <text evidence="1 7">Belongs to the glycosyl hydrolase 43 family.</text>
</comment>
<accession>F1APW0</accession>
<proteinExistence type="evidence at transcript level"/>
<dbReference type="SMR" id="F1APW0"/>
<evidence type="ECO:0000256" key="7">
    <source>
        <dbReference type="RuleBase" id="RU361187"/>
    </source>
</evidence>
<evidence type="ECO:0000313" key="8">
    <source>
        <dbReference type="EMBL" id="ADM33794.1"/>
    </source>
</evidence>
<dbReference type="PANTHER" id="PTHR43772">
    <property type="entry name" value="ENDO-1,4-BETA-XYLANASE"/>
    <property type="match status" value="1"/>
</dbReference>